<feature type="domain" description="HSF-type DNA-binding" evidence="8">
    <location>
        <begin position="133"/>
        <end position="240"/>
    </location>
</feature>
<evidence type="ECO:0000256" key="7">
    <source>
        <dbReference type="SAM" id="MobiDB-lite"/>
    </source>
</evidence>
<dbReference type="Pfam" id="PF00447">
    <property type="entry name" value="HSF_DNA-bind"/>
    <property type="match status" value="1"/>
</dbReference>
<dbReference type="SMART" id="SM00415">
    <property type="entry name" value="HSF"/>
    <property type="match status" value="1"/>
</dbReference>
<comment type="similarity">
    <text evidence="2 5">Belongs to the HSF family.</text>
</comment>
<evidence type="ECO:0000313" key="9">
    <source>
        <dbReference type="EMBL" id="SPQ27534.1"/>
    </source>
</evidence>
<dbReference type="EMBL" id="OUUZ01000019">
    <property type="protein sequence ID" value="SPQ27534.1"/>
    <property type="molecule type" value="Genomic_DNA"/>
</dbReference>
<evidence type="ECO:0000256" key="6">
    <source>
        <dbReference type="SAM" id="Coils"/>
    </source>
</evidence>
<evidence type="ECO:0000256" key="1">
    <source>
        <dbReference type="ARBA" id="ARBA00004123"/>
    </source>
</evidence>
<dbReference type="InterPro" id="IPR000232">
    <property type="entry name" value="HSF_DNA-bd"/>
</dbReference>
<name>A0A3S4F8B6_9PEZI</name>
<keyword evidence="4" id="KW-0539">Nucleus</keyword>
<reference evidence="9 10" key="1">
    <citation type="submission" date="2018-04" db="EMBL/GenBank/DDBJ databases">
        <authorList>
            <person name="Huttner S."/>
            <person name="Dainat J."/>
        </authorList>
    </citation>
    <scope>NUCLEOTIDE SEQUENCE [LARGE SCALE GENOMIC DNA]</scope>
</reference>
<dbReference type="GO" id="GO:0043565">
    <property type="term" value="F:sequence-specific DNA binding"/>
    <property type="evidence" value="ECO:0007669"/>
    <property type="project" value="InterPro"/>
</dbReference>
<organism evidence="9 10">
    <name type="scientific">Thermothielavioides terrestris</name>
    <dbReference type="NCBI Taxonomy" id="2587410"/>
    <lineage>
        <taxon>Eukaryota</taxon>
        <taxon>Fungi</taxon>
        <taxon>Dikarya</taxon>
        <taxon>Ascomycota</taxon>
        <taxon>Pezizomycotina</taxon>
        <taxon>Sordariomycetes</taxon>
        <taxon>Sordariomycetidae</taxon>
        <taxon>Sordariales</taxon>
        <taxon>Chaetomiaceae</taxon>
        <taxon>Thermothielavioides</taxon>
    </lineage>
</organism>
<dbReference type="PRINTS" id="PR00056">
    <property type="entry name" value="HSFDOMAIN"/>
</dbReference>
<proteinExistence type="inferred from homology"/>
<feature type="compositionally biased region" description="Acidic residues" evidence="7">
    <location>
        <begin position="254"/>
        <end position="264"/>
    </location>
</feature>
<dbReference type="InterPro" id="IPR036390">
    <property type="entry name" value="WH_DNA-bd_sf"/>
</dbReference>
<feature type="coiled-coil region" evidence="6">
    <location>
        <begin position="106"/>
        <end position="133"/>
    </location>
</feature>
<evidence type="ECO:0000256" key="3">
    <source>
        <dbReference type="ARBA" id="ARBA00023125"/>
    </source>
</evidence>
<feature type="region of interest" description="Disordered" evidence="7">
    <location>
        <begin position="427"/>
        <end position="452"/>
    </location>
</feature>
<feature type="region of interest" description="Disordered" evidence="7">
    <location>
        <begin position="697"/>
        <end position="753"/>
    </location>
</feature>
<dbReference type="Proteomes" id="UP000289323">
    <property type="component" value="Unassembled WGS sequence"/>
</dbReference>
<accession>A0A3S4F8B6</accession>
<dbReference type="InterPro" id="IPR036388">
    <property type="entry name" value="WH-like_DNA-bd_sf"/>
</dbReference>
<sequence>MAPMPSIPQISQPFSPVPPDQVFRWNNGVDGSGFVDAGPPGVNSFAMLPTSGSYGQAISTPSTALARRPNNRALVPTTPRAPFDRAADGWNGYNEDPGYFQAAAMNMDEYNNIERLEEMAQRAKREAQAKRKQIPPFVQKLSSFLDESRNTDLIRWSDKGDSFIVLDEEEFAKTLIPELFKHNNYASFVRQLNMYGFHKRVGLSDNSMKASERKNKSPSEYYNPYFRRGHPNLLWLINKPKSGNSKKKGKKDEGEVESEEDAAEETYSGPNLAASQAGRGPVSNELGPLQKKDLVQVKAQIERIQQQQVAISNMLSKMRQDQNQLYQQAVLFQNMHERHENSINAILNFLANVFRKSLEEQGGTQTVQDLLASIIPNSQAHGQNQISPTGVVDLGGFVNQQPQNVTTVATVGTPKRQQRLLPPIPHHQASKASTLSTSTAPSTAPQAAPQAPQMGTVTELFDTSPADTTSPAYIKNELQNNPQEGMMKIIQDTNAVNNSSGIDLPEVAAKTSASMSNDQRMQMLNIMAGSNATAPSGTSNGSSAVSSTASVPVPVAASPSLSSLQMPSLQDMQTTQAELDALQQLSNEQASQIDALTHLLGPLSPSGRIPGLDDQGTPNANYFDNVDYDQFINPGAFSDPAFDAMGLPANPANPADGTDGTDFNFSLDGNTAADLGATAATAATTAAAAAAAAPLAGDNNTKKNTSAAGGVDSGRALEGSSAAIDTANSSGTEEIARAESENPERGSKRRRKG</sequence>
<dbReference type="FunFam" id="1.10.10.10:FF:000173">
    <property type="entry name" value="Heat shock transcription factor Hsf1"/>
    <property type="match status" value="1"/>
</dbReference>
<evidence type="ECO:0000313" key="10">
    <source>
        <dbReference type="Proteomes" id="UP000289323"/>
    </source>
</evidence>
<comment type="subcellular location">
    <subcellularLocation>
        <location evidence="1">Nucleus</location>
    </subcellularLocation>
</comment>
<dbReference type="GO" id="GO:0003700">
    <property type="term" value="F:DNA-binding transcription factor activity"/>
    <property type="evidence" value="ECO:0007669"/>
    <property type="project" value="InterPro"/>
</dbReference>
<dbReference type="PANTHER" id="PTHR10015">
    <property type="entry name" value="HEAT SHOCK TRANSCRIPTION FACTOR"/>
    <property type="match status" value="1"/>
</dbReference>
<evidence type="ECO:0000256" key="5">
    <source>
        <dbReference type="RuleBase" id="RU004020"/>
    </source>
</evidence>
<protein>
    <submittedName>
        <fullName evidence="9">112509f2-4b33-4509-b483-27fc2ba1695b</fullName>
    </submittedName>
</protein>
<dbReference type="Gene3D" id="1.10.10.10">
    <property type="entry name" value="Winged helix-like DNA-binding domain superfamily/Winged helix DNA-binding domain"/>
    <property type="match status" value="1"/>
</dbReference>
<dbReference type="PANTHER" id="PTHR10015:SF427">
    <property type="entry name" value="HEAT SHOCK FACTOR PROTEIN"/>
    <property type="match status" value="1"/>
</dbReference>
<feature type="compositionally biased region" description="Low complexity" evidence="7">
    <location>
        <begin position="430"/>
        <end position="452"/>
    </location>
</feature>
<evidence type="ECO:0000259" key="8">
    <source>
        <dbReference type="SMART" id="SM00415"/>
    </source>
</evidence>
<feature type="region of interest" description="Disordered" evidence="7">
    <location>
        <begin position="237"/>
        <end position="287"/>
    </location>
</feature>
<evidence type="ECO:0000256" key="4">
    <source>
        <dbReference type="ARBA" id="ARBA00023242"/>
    </source>
</evidence>
<feature type="compositionally biased region" description="Basic and acidic residues" evidence="7">
    <location>
        <begin position="734"/>
        <end position="746"/>
    </location>
</feature>
<dbReference type="GO" id="GO:0005634">
    <property type="term" value="C:nucleus"/>
    <property type="evidence" value="ECO:0007669"/>
    <property type="project" value="UniProtKB-SubCell"/>
</dbReference>
<dbReference type="AlphaFoldDB" id="A0A3S4F8B6"/>
<gene>
    <name evidence="9" type="ORF">TT172_LOCUS9953</name>
</gene>
<evidence type="ECO:0000256" key="2">
    <source>
        <dbReference type="ARBA" id="ARBA00006403"/>
    </source>
</evidence>
<keyword evidence="3" id="KW-0238">DNA-binding</keyword>
<dbReference type="SUPFAM" id="SSF46785">
    <property type="entry name" value="Winged helix' DNA-binding domain"/>
    <property type="match status" value="1"/>
</dbReference>
<keyword evidence="6" id="KW-0175">Coiled coil</keyword>